<organism evidence="2 3">
    <name type="scientific">Pyrenophora tritici-repentis</name>
    <dbReference type="NCBI Taxonomy" id="45151"/>
    <lineage>
        <taxon>Eukaryota</taxon>
        <taxon>Fungi</taxon>
        <taxon>Dikarya</taxon>
        <taxon>Ascomycota</taxon>
        <taxon>Pezizomycotina</taxon>
        <taxon>Dothideomycetes</taxon>
        <taxon>Pleosporomycetidae</taxon>
        <taxon>Pleosporales</taxon>
        <taxon>Pleosporineae</taxon>
        <taxon>Pleosporaceae</taxon>
        <taxon>Pyrenophora</taxon>
    </lineage>
</organism>
<dbReference type="Proteomes" id="UP000245464">
    <property type="component" value="Chromosome 8"/>
</dbReference>
<dbReference type="Gene3D" id="3.30.420.10">
    <property type="entry name" value="Ribonuclease H-like superfamily/Ribonuclease H"/>
    <property type="match status" value="1"/>
</dbReference>
<sequence>MANALRATEQGLRKKIKPQAEFQSSSMISMDDGQPARDKPHVNAVLQTAVATGLLAPPLLTRWILDLGSNCHVTNTKGADWILTKRGRPSDCVYAGGALTQVEEWGETTIQVKTPTGEGHMKLTWVAYIPGFFTSVVGLSRSRSLGINFDSGRDCLYQKKASNIICLLQYRDGHWLVDVEKDQKVELDLLSTYATRYTKPSKEPRKDPSVSQDTAHRMFGHISRKAVGHLNDHVIGISVEEQAIAPTWTDCQVCIETKLHKFVSRRAQSEPAERPFYRIGMDLVHLRERNERCYNGDLWRLHAVCSYSKWHETCCLPDKSSGTLKRTVMRLLAKIKRQFGAVVVVVKLHNERGYSELLHVLKDLGVGSQISTISQPRDRPH</sequence>
<dbReference type="GeneID" id="90957824"/>
<reference evidence="2" key="1">
    <citation type="journal article" date="2018" name="BMC Genomics">
        <title>Comparative genomics of the wheat fungal pathogen Pyrenophora tritici-repentis reveals chromosomal variations and genome plasticity.</title>
        <authorList>
            <person name="Moolhuijzen P."/>
            <person name="See P.T."/>
            <person name="Hane J.K."/>
            <person name="Shi G."/>
            <person name="Liu Z."/>
            <person name="Oliver R.P."/>
            <person name="Moffat C.S."/>
        </authorList>
    </citation>
    <scope>NUCLEOTIDE SEQUENCE [LARGE SCALE GENOMIC DNA]</scope>
    <source>
        <strain evidence="2">M4</strain>
    </source>
</reference>
<dbReference type="InterPro" id="IPR036397">
    <property type="entry name" value="RNaseH_sf"/>
</dbReference>
<dbReference type="SUPFAM" id="SSF53098">
    <property type="entry name" value="Ribonuclease H-like"/>
    <property type="match status" value="1"/>
</dbReference>
<dbReference type="RefSeq" id="XP_065960511.1">
    <property type="nucleotide sequence ID" value="XM_066109589.1"/>
</dbReference>
<dbReference type="EMBL" id="NQIK02000008">
    <property type="protein sequence ID" value="KAF7567674.1"/>
    <property type="molecule type" value="Genomic_DNA"/>
</dbReference>
<evidence type="ECO:0000313" key="2">
    <source>
        <dbReference type="EMBL" id="KAF7567674.1"/>
    </source>
</evidence>
<gene>
    <name evidence="2" type="ORF">PtrM4_142650</name>
</gene>
<evidence type="ECO:0000256" key="1">
    <source>
        <dbReference type="SAM" id="MobiDB-lite"/>
    </source>
</evidence>
<dbReference type="KEGG" id="ptrr:90957824"/>
<feature type="region of interest" description="Disordered" evidence="1">
    <location>
        <begin position="1"/>
        <end position="39"/>
    </location>
</feature>
<accession>A0A834RQA6</accession>
<protein>
    <submittedName>
        <fullName evidence="2">Uncharacterized protein</fullName>
    </submittedName>
</protein>
<proteinExistence type="predicted"/>
<evidence type="ECO:0000313" key="3">
    <source>
        <dbReference type="Proteomes" id="UP000245464"/>
    </source>
</evidence>
<comment type="caution">
    <text evidence="2">The sequence shown here is derived from an EMBL/GenBank/DDBJ whole genome shotgun (WGS) entry which is preliminary data.</text>
</comment>
<dbReference type="AlphaFoldDB" id="A0A834RQA6"/>
<name>A0A834RQA6_9PLEO</name>
<dbReference type="InterPro" id="IPR012337">
    <property type="entry name" value="RNaseH-like_sf"/>
</dbReference>
<dbReference type="GO" id="GO:0003676">
    <property type="term" value="F:nucleic acid binding"/>
    <property type="evidence" value="ECO:0007669"/>
    <property type="project" value="InterPro"/>
</dbReference>